<dbReference type="eggNOG" id="ENOG502S8D4">
    <property type="taxonomic scope" value="Eukaryota"/>
</dbReference>
<dbReference type="InterPro" id="IPR006636">
    <property type="entry name" value="STI1_HS-bd"/>
</dbReference>
<protein>
    <recommendedName>
        <fullName evidence="4">STI1 domain-containing protein</fullName>
    </recommendedName>
</protein>
<dbReference type="OrthoDB" id="203674at2759"/>
<feature type="compositionally biased region" description="Acidic residues" evidence="2">
    <location>
        <begin position="77"/>
        <end position="90"/>
    </location>
</feature>
<feature type="chain" id="PRO_5003095610" description="STI1 domain-containing protein" evidence="3">
    <location>
        <begin position="20"/>
        <end position="248"/>
    </location>
</feature>
<name>D7FYD4_ECTSI</name>
<dbReference type="InterPro" id="IPR041243">
    <property type="entry name" value="STI1/HOP_DP"/>
</dbReference>
<dbReference type="SMART" id="SM00727">
    <property type="entry name" value="STI1"/>
    <property type="match status" value="1"/>
</dbReference>
<accession>D7FYD4</accession>
<dbReference type="Proteomes" id="UP000002630">
    <property type="component" value="Unassembled WGS sequence"/>
</dbReference>
<evidence type="ECO:0000256" key="3">
    <source>
        <dbReference type="SAM" id="SignalP"/>
    </source>
</evidence>
<feature type="domain" description="STI1" evidence="4">
    <location>
        <begin position="194"/>
        <end position="234"/>
    </location>
</feature>
<reference evidence="5 6" key="1">
    <citation type="journal article" date="2010" name="Nature">
        <title>The Ectocarpus genome and the independent evolution of multicellularity in brown algae.</title>
        <authorList>
            <person name="Cock J.M."/>
            <person name="Sterck L."/>
            <person name="Rouze P."/>
            <person name="Scornet D."/>
            <person name="Allen A.E."/>
            <person name="Amoutzias G."/>
            <person name="Anthouard V."/>
            <person name="Artiguenave F."/>
            <person name="Aury J.M."/>
            <person name="Badger J.H."/>
            <person name="Beszteri B."/>
            <person name="Billiau K."/>
            <person name="Bonnet E."/>
            <person name="Bothwell J.H."/>
            <person name="Bowler C."/>
            <person name="Boyen C."/>
            <person name="Brownlee C."/>
            <person name="Carrano C.J."/>
            <person name="Charrier B."/>
            <person name="Cho G.Y."/>
            <person name="Coelho S.M."/>
            <person name="Collen J."/>
            <person name="Corre E."/>
            <person name="Da Silva C."/>
            <person name="Delage L."/>
            <person name="Delaroque N."/>
            <person name="Dittami S.M."/>
            <person name="Doulbeau S."/>
            <person name="Elias M."/>
            <person name="Farnham G."/>
            <person name="Gachon C.M."/>
            <person name="Gschloessl B."/>
            <person name="Heesch S."/>
            <person name="Jabbari K."/>
            <person name="Jubin C."/>
            <person name="Kawai H."/>
            <person name="Kimura K."/>
            <person name="Kloareg B."/>
            <person name="Kupper F.C."/>
            <person name="Lang D."/>
            <person name="Le Bail A."/>
            <person name="Leblanc C."/>
            <person name="Lerouge P."/>
            <person name="Lohr M."/>
            <person name="Lopez P.J."/>
            <person name="Martens C."/>
            <person name="Maumus F."/>
            <person name="Michel G."/>
            <person name="Miranda-Saavedra D."/>
            <person name="Morales J."/>
            <person name="Moreau H."/>
            <person name="Motomura T."/>
            <person name="Nagasato C."/>
            <person name="Napoli C.A."/>
            <person name="Nelson D.R."/>
            <person name="Nyvall-Collen P."/>
            <person name="Peters A.F."/>
            <person name="Pommier C."/>
            <person name="Potin P."/>
            <person name="Poulain J."/>
            <person name="Quesneville H."/>
            <person name="Read B."/>
            <person name="Rensing S.A."/>
            <person name="Ritter A."/>
            <person name="Rousvoal S."/>
            <person name="Samanta M."/>
            <person name="Samson G."/>
            <person name="Schroeder D.C."/>
            <person name="Segurens B."/>
            <person name="Strittmatter M."/>
            <person name="Tonon T."/>
            <person name="Tregear J.W."/>
            <person name="Valentin K."/>
            <person name="von Dassow P."/>
            <person name="Yamagishi T."/>
            <person name="Van de Peer Y."/>
            <person name="Wincker P."/>
        </authorList>
    </citation>
    <scope>NUCLEOTIDE SEQUENCE [LARGE SCALE GENOMIC DNA]</scope>
    <source>
        <strain evidence="6">Ec32 / CCAP1310/4</strain>
    </source>
</reference>
<gene>
    <name evidence="5" type="ORF">Esi_0342_0005</name>
</gene>
<evidence type="ECO:0000259" key="4">
    <source>
        <dbReference type="SMART" id="SM00727"/>
    </source>
</evidence>
<proteinExistence type="predicted"/>
<feature type="compositionally biased region" description="Low complexity" evidence="2">
    <location>
        <begin position="44"/>
        <end position="56"/>
    </location>
</feature>
<evidence type="ECO:0000256" key="2">
    <source>
        <dbReference type="SAM" id="MobiDB-lite"/>
    </source>
</evidence>
<sequence length="248" mass="26634">MAARSVALLVLSCLASGMAFVGIGVTPKRWVSLHLGRRNVAGNSRSSAVRPRVRSATAPLAMMAGEDGTSADGGQGAEEEDEDDKTDPDAEGVAKMRASEIKAELDMRGVGYTGIFEKDELVERLIEARSLGRADPSIIDDFNKENLENRMDPERAAGFADDLLNEEKLKDLTAADGTLPGGMTPEMLSKMVSNPELMVLMQNPKLQEIMKKVMADGPEAMEELQGDPETAELLKKLEAAMGGMQPQA</sequence>
<keyword evidence="3" id="KW-0732">Signal</keyword>
<dbReference type="Gene3D" id="1.10.260.100">
    <property type="match status" value="1"/>
</dbReference>
<dbReference type="InParanoid" id="D7FYD4"/>
<dbReference type="Pfam" id="PF17830">
    <property type="entry name" value="STI1-HOP_DP"/>
    <property type="match status" value="1"/>
</dbReference>
<evidence type="ECO:0000313" key="6">
    <source>
        <dbReference type="Proteomes" id="UP000002630"/>
    </source>
</evidence>
<dbReference type="AlphaFoldDB" id="D7FYD4"/>
<keyword evidence="6" id="KW-1185">Reference proteome</keyword>
<evidence type="ECO:0000313" key="5">
    <source>
        <dbReference type="EMBL" id="CBJ32476.1"/>
    </source>
</evidence>
<keyword evidence="1" id="KW-0677">Repeat</keyword>
<evidence type="ECO:0000256" key="1">
    <source>
        <dbReference type="ARBA" id="ARBA00022737"/>
    </source>
</evidence>
<dbReference type="EMBL" id="FN649760">
    <property type="protein sequence ID" value="CBJ32476.1"/>
    <property type="molecule type" value="Genomic_DNA"/>
</dbReference>
<feature type="signal peptide" evidence="3">
    <location>
        <begin position="1"/>
        <end position="19"/>
    </location>
</feature>
<organism evidence="5 6">
    <name type="scientific">Ectocarpus siliculosus</name>
    <name type="common">Brown alga</name>
    <name type="synonym">Conferva siliculosa</name>
    <dbReference type="NCBI Taxonomy" id="2880"/>
    <lineage>
        <taxon>Eukaryota</taxon>
        <taxon>Sar</taxon>
        <taxon>Stramenopiles</taxon>
        <taxon>Ochrophyta</taxon>
        <taxon>PX clade</taxon>
        <taxon>Phaeophyceae</taxon>
        <taxon>Ectocarpales</taxon>
        <taxon>Ectocarpaceae</taxon>
        <taxon>Ectocarpus</taxon>
    </lineage>
</organism>
<feature type="region of interest" description="Disordered" evidence="2">
    <location>
        <begin position="44"/>
        <end position="91"/>
    </location>
</feature>